<keyword evidence="9" id="KW-0902">Two-component regulatory system</keyword>
<evidence type="ECO:0000256" key="6">
    <source>
        <dbReference type="ARBA" id="ARBA00022741"/>
    </source>
</evidence>
<keyword evidence="5" id="KW-0808">Transferase</keyword>
<sequence>MNKPNFPLQAKYTTLIAAIVSCTSIVLSMYYYNAIKNNETSELKARGHSMTASLAHNSESGVLFSDTKHLDLLVKLMDEDADVAGAEILSADGKVLAHLEAWPGATDLLPEKQARRVAEEISSDMRMTHYRMRETGVELFDFSAPITTRRVAHDREEVGLLFDGDTEMGDDEEELRIGTARVVLSSARSFRELRGIQQKIIGITIAAAVAGILVTVPLVRITVRPIRQLAEGTKKIAEGDLSQRVVATTRDEVGELAASFNQMAVDLQKYHTELKEYSNTLEQRVRERTQELKRANEELERANSELRKTQAQLIQAGKMAAMGEFGAGVAHELNQPLAGIKGYAQLLLSMVPDDSPLKSRLVQIDRQASRMKEITQTMWNLARQSKFEYDFVDIRSSIHDSLILISEQFRQHQIEVMLETDDNLPRVYGDANQLHQVFLNFLTNARDAIDEKGSGMVKIQAAPVADGRYAQVLVMDTGRGIPSSILENIFNPFFTTKAPGKGTGLGLSINYSIIKHHNGFTDVYSEEGRGSVFCVMLPTEKFSECSRFPEYGPRKPAAPCWASRAKGRSDIERRRIECASCEVYLHYQSPPETSLESALRAFLAEASAWSPHP</sequence>
<evidence type="ECO:0000259" key="13">
    <source>
        <dbReference type="PROSITE" id="PS50885"/>
    </source>
</evidence>
<dbReference type="Proteomes" id="UP000285961">
    <property type="component" value="Unassembled WGS sequence"/>
</dbReference>
<dbReference type="Gene3D" id="6.10.340.10">
    <property type="match status" value="1"/>
</dbReference>
<evidence type="ECO:0000256" key="4">
    <source>
        <dbReference type="ARBA" id="ARBA00022553"/>
    </source>
</evidence>
<evidence type="ECO:0000259" key="12">
    <source>
        <dbReference type="PROSITE" id="PS50109"/>
    </source>
</evidence>
<dbReference type="PANTHER" id="PTHR43065">
    <property type="entry name" value="SENSOR HISTIDINE KINASE"/>
    <property type="match status" value="1"/>
</dbReference>
<evidence type="ECO:0000256" key="11">
    <source>
        <dbReference type="SAM" id="Phobius"/>
    </source>
</evidence>
<dbReference type="AlphaFoldDB" id="A0A419EPC9"/>
<evidence type="ECO:0000256" key="3">
    <source>
        <dbReference type="ARBA" id="ARBA00012438"/>
    </source>
</evidence>
<dbReference type="CDD" id="cd06225">
    <property type="entry name" value="HAMP"/>
    <property type="match status" value="1"/>
</dbReference>
<dbReference type="InterPro" id="IPR036890">
    <property type="entry name" value="HATPase_C_sf"/>
</dbReference>
<comment type="caution">
    <text evidence="14">The sequence shown here is derived from an EMBL/GenBank/DDBJ whole genome shotgun (WGS) entry which is preliminary data.</text>
</comment>
<dbReference type="SUPFAM" id="SSF158472">
    <property type="entry name" value="HAMP domain-like"/>
    <property type="match status" value="1"/>
</dbReference>
<keyword evidence="10" id="KW-0175">Coiled coil</keyword>
<dbReference type="SMART" id="SM00304">
    <property type="entry name" value="HAMP"/>
    <property type="match status" value="1"/>
</dbReference>
<dbReference type="SUPFAM" id="SSF47384">
    <property type="entry name" value="Homodimeric domain of signal transducing histidine kinase"/>
    <property type="match status" value="1"/>
</dbReference>
<dbReference type="EMBL" id="QZKI01000136">
    <property type="protein sequence ID" value="RJP64720.1"/>
    <property type="molecule type" value="Genomic_DNA"/>
</dbReference>
<dbReference type="GO" id="GO:0016020">
    <property type="term" value="C:membrane"/>
    <property type="evidence" value="ECO:0007669"/>
    <property type="project" value="UniProtKB-SubCell"/>
</dbReference>
<dbReference type="InterPro" id="IPR004358">
    <property type="entry name" value="Sig_transdc_His_kin-like_C"/>
</dbReference>
<feature type="coiled-coil region" evidence="10">
    <location>
        <begin position="267"/>
        <end position="319"/>
    </location>
</feature>
<evidence type="ECO:0000256" key="2">
    <source>
        <dbReference type="ARBA" id="ARBA00004370"/>
    </source>
</evidence>
<comment type="catalytic activity">
    <reaction evidence="1">
        <text>ATP + protein L-histidine = ADP + protein N-phospho-L-histidine.</text>
        <dbReference type="EC" id="2.7.13.3"/>
    </reaction>
</comment>
<feature type="domain" description="HAMP" evidence="13">
    <location>
        <begin position="220"/>
        <end position="272"/>
    </location>
</feature>
<keyword evidence="11" id="KW-0472">Membrane</keyword>
<dbReference type="InterPro" id="IPR003594">
    <property type="entry name" value="HATPase_dom"/>
</dbReference>
<evidence type="ECO:0000256" key="10">
    <source>
        <dbReference type="SAM" id="Coils"/>
    </source>
</evidence>
<feature type="transmembrane region" description="Helical" evidence="11">
    <location>
        <begin position="12"/>
        <end position="32"/>
    </location>
</feature>
<organism evidence="14 15">
    <name type="scientific">Candidatus Abyssobacteria bacterium SURF_17</name>
    <dbReference type="NCBI Taxonomy" id="2093361"/>
    <lineage>
        <taxon>Bacteria</taxon>
        <taxon>Pseudomonadati</taxon>
        <taxon>Candidatus Hydrogenedentota</taxon>
        <taxon>Candidatus Abyssobacteria</taxon>
    </lineage>
</organism>
<dbReference type="InterPro" id="IPR036097">
    <property type="entry name" value="HisK_dim/P_sf"/>
</dbReference>
<evidence type="ECO:0000256" key="5">
    <source>
        <dbReference type="ARBA" id="ARBA00022679"/>
    </source>
</evidence>
<proteinExistence type="predicted"/>
<evidence type="ECO:0000313" key="15">
    <source>
        <dbReference type="Proteomes" id="UP000285961"/>
    </source>
</evidence>
<keyword evidence="11" id="KW-0812">Transmembrane</keyword>
<dbReference type="PROSITE" id="PS51257">
    <property type="entry name" value="PROKAR_LIPOPROTEIN"/>
    <property type="match status" value="1"/>
</dbReference>
<evidence type="ECO:0000313" key="14">
    <source>
        <dbReference type="EMBL" id="RJP64720.1"/>
    </source>
</evidence>
<dbReference type="SMART" id="SM00388">
    <property type="entry name" value="HisKA"/>
    <property type="match status" value="1"/>
</dbReference>
<evidence type="ECO:0000256" key="1">
    <source>
        <dbReference type="ARBA" id="ARBA00000085"/>
    </source>
</evidence>
<evidence type="ECO:0000256" key="8">
    <source>
        <dbReference type="ARBA" id="ARBA00022840"/>
    </source>
</evidence>
<dbReference type="PROSITE" id="PS50109">
    <property type="entry name" value="HIS_KIN"/>
    <property type="match status" value="1"/>
</dbReference>
<dbReference type="SMART" id="SM00387">
    <property type="entry name" value="HATPase_c"/>
    <property type="match status" value="1"/>
</dbReference>
<dbReference type="InterPro" id="IPR003660">
    <property type="entry name" value="HAMP_dom"/>
</dbReference>
<name>A0A419EPC9_9BACT</name>
<protein>
    <recommendedName>
        <fullName evidence="3">histidine kinase</fullName>
        <ecNumber evidence="3">2.7.13.3</ecNumber>
    </recommendedName>
</protein>
<comment type="subcellular location">
    <subcellularLocation>
        <location evidence="2">Membrane</location>
    </subcellularLocation>
</comment>
<accession>A0A419EPC9</accession>
<dbReference type="SUPFAM" id="SSF55874">
    <property type="entry name" value="ATPase domain of HSP90 chaperone/DNA topoisomerase II/histidine kinase"/>
    <property type="match status" value="1"/>
</dbReference>
<keyword evidence="11" id="KW-1133">Transmembrane helix</keyword>
<dbReference type="PROSITE" id="PS50885">
    <property type="entry name" value="HAMP"/>
    <property type="match status" value="1"/>
</dbReference>
<dbReference type="Pfam" id="PF00512">
    <property type="entry name" value="HisKA"/>
    <property type="match status" value="1"/>
</dbReference>
<keyword evidence="7" id="KW-0418">Kinase</keyword>
<dbReference type="CDD" id="cd00082">
    <property type="entry name" value="HisKA"/>
    <property type="match status" value="1"/>
</dbReference>
<dbReference type="InterPro" id="IPR005467">
    <property type="entry name" value="His_kinase_dom"/>
</dbReference>
<evidence type="ECO:0000256" key="7">
    <source>
        <dbReference type="ARBA" id="ARBA00022777"/>
    </source>
</evidence>
<dbReference type="PRINTS" id="PR00344">
    <property type="entry name" value="BCTRLSENSOR"/>
</dbReference>
<feature type="transmembrane region" description="Helical" evidence="11">
    <location>
        <begin position="200"/>
        <end position="219"/>
    </location>
</feature>
<gene>
    <name evidence="14" type="ORF">C4532_18950</name>
</gene>
<dbReference type="Pfam" id="PF02518">
    <property type="entry name" value="HATPase_c"/>
    <property type="match status" value="1"/>
</dbReference>
<dbReference type="EC" id="2.7.13.3" evidence="3"/>
<dbReference type="InterPro" id="IPR003661">
    <property type="entry name" value="HisK_dim/P_dom"/>
</dbReference>
<feature type="domain" description="Histidine kinase" evidence="12">
    <location>
        <begin position="328"/>
        <end position="541"/>
    </location>
</feature>
<keyword evidence="6" id="KW-0547">Nucleotide-binding</keyword>
<dbReference type="Gene3D" id="3.30.565.10">
    <property type="entry name" value="Histidine kinase-like ATPase, C-terminal domain"/>
    <property type="match status" value="1"/>
</dbReference>
<evidence type="ECO:0000256" key="9">
    <source>
        <dbReference type="ARBA" id="ARBA00023012"/>
    </source>
</evidence>
<dbReference type="GO" id="GO:0005524">
    <property type="term" value="F:ATP binding"/>
    <property type="evidence" value="ECO:0007669"/>
    <property type="project" value="UniProtKB-KW"/>
</dbReference>
<dbReference type="Pfam" id="PF00672">
    <property type="entry name" value="HAMP"/>
    <property type="match status" value="1"/>
</dbReference>
<reference evidence="14 15" key="1">
    <citation type="journal article" date="2017" name="ISME J.">
        <title>Energy and carbon metabolisms in a deep terrestrial subsurface fluid microbial community.</title>
        <authorList>
            <person name="Momper L."/>
            <person name="Jungbluth S.P."/>
            <person name="Lee M.D."/>
            <person name="Amend J.P."/>
        </authorList>
    </citation>
    <scope>NUCLEOTIDE SEQUENCE [LARGE SCALE GENOMIC DNA]</scope>
    <source>
        <strain evidence="14">SURF_17</strain>
    </source>
</reference>
<keyword evidence="8" id="KW-0067">ATP-binding</keyword>
<dbReference type="PANTHER" id="PTHR43065:SF46">
    <property type="entry name" value="C4-DICARBOXYLATE TRANSPORT SENSOR PROTEIN DCTB"/>
    <property type="match status" value="1"/>
</dbReference>
<keyword evidence="4" id="KW-0597">Phosphoprotein</keyword>
<dbReference type="GO" id="GO:0000155">
    <property type="term" value="F:phosphorelay sensor kinase activity"/>
    <property type="evidence" value="ECO:0007669"/>
    <property type="project" value="InterPro"/>
</dbReference>
<dbReference type="Gene3D" id="1.10.287.130">
    <property type="match status" value="1"/>
</dbReference>